<gene>
    <name evidence="2" type="ORF">T265_11350</name>
</gene>
<proteinExistence type="predicted"/>
<evidence type="ECO:0000313" key="3">
    <source>
        <dbReference type="Proteomes" id="UP000054324"/>
    </source>
</evidence>
<dbReference type="CTD" id="20325518"/>
<dbReference type="GeneID" id="20325518"/>
<name>A0A074ZXU2_OPIVI</name>
<feature type="region of interest" description="Disordered" evidence="1">
    <location>
        <begin position="1"/>
        <end position="26"/>
    </location>
</feature>
<accession>A0A074ZXU2</accession>
<dbReference type="Proteomes" id="UP000054324">
    <property type="component" value="Unassembled WGS sequence"/>
</dbReference>
<evidence type="ECO:0000256" key="1">
    <source>
        <dbReference type="SAM" id="MobiDB-lite"/>
    </source>
</evidence>
<dbReference type="KEGG" id="ovi:T265_11350"/>
<dbReference type="RefSeq" id="XP_009176245.1">
    <property type="nucleotide sequence ID" value="XM_009177981.1"/>
</dbReference>
<evidence type="ECO:0000313" key="2">
    <source>
        <dbReference type="EMBL" id="KER20014.1"/>
    </source>
</evidence>
<protein>
    <submittedName>
        <fullName evidence="2">Uncharacterized protein</fullName>
    </submittedName>
</protein>
<dbReference type="EMBL" id="KL597105">
    <property type="protein sequence ID" value="KER20014.1"/>
    <property type="molecule type" value="Genomic_DNA"/>
</dbReference>
<sequence>MLSKACVKSGGLLNGREKNKGSDKYSHQMIKRLSGPGVHGNKKETAVYNIAAILVEGLSGVHFRQNFCRELEENGQEQSPPKAFLKQNLYKSPY</sequence>
<organism evidence="2 3">
    <name type="scientific">Opisthorchis viverrini</name>
    <name type="common">Southeast Asian liver fluke</name>
    <dbReference type="NCBI Taxonomy" id="6198"/>
    <lineage>
        <taxon>Eukaryota</taxon>
        <taxon>Metazoa</taxon>
        <taxon>Spiralia</taxon>
        <taxon>Lophotrochozoa</taxon>
        <taxon>Platyhelminthes</taxon>
        <taxon>Trematoda</taxon>
        <taxon>Digenea</taxon>
        <taxon>Opisthorchiida</taxon>
        <taxon>Opisthorchiata</taxon>
        <taxon>Opisthorchiidae</taxon>
        <taxon>Opisthorchis</taxon>
    </lineage>
</organism>
<feature type="region of interest" description="Disordered" evidence="1">
    <location>
        <begin position="72"/>
        <end position="94"/>
    </location>
</feature>
<reference evidence="2 3" key="1">
    <citation type="submission" date="2013-11" db="EMBL/GenBank/DDBJ databases">
        <title>Opisthorchis viverrini - life in the bile duct.</title>
        <authorList>
            <person name="Young N.D."/>
            <person name="Nagarajan N."/>
            <person name="Lin S.J."/>
            <person name="Korhonen P.K."/>
            <person name="Jex A.R."/>
            <person name="Hall R.S."/>
            <person name="Safavi-Hemami H."/>
            <person name="Kaewkong W."/>
            <person name="Bertrand D."/>
            <person name="Gao S."/>
            <person name="Seet Q."/>
            <person name="Wongkham S."/>
            <person name="Teh B.T."/>
            <person name="Wongkham C."/>
            <person name="Intapan P.M."/>
            <person name="Maleewong W."/>
            <person name="Yang X."/>
            <person name="Hu M."/>
            <person name="Wang Z."/>
            <person name="Hofmann A."/>
            <person name="Sternberg P.W."/>
            <person name="Tan P."/>
            <person name="Wang J."/>
            <person name="Gasser R.B."/>
        </authorList>
    </citation>
    <scope>NUCLEOTIDE SEQUENCE [LARGE SCALE GENOMIC DNA]</scope>
</reference>
<feature type="compositionally biased region" description="Basic and acidic residues" evidence="1">
    <location>
        <begin position="15"/>
        <end position="26"/>
    </location>
</feature>
<dbReference type="AlphaFoldDB" id="A0A074ZXU2"/>
<keyword evidence="3" id="KW-1185">Reference proteome</keyword>